<feature type="region of interest" description="Disordered" evidence="1">
    <location>
        <begin position="1"/>
        <end position="168"/>
    </location>
</feature>
<organism evidence="2 3">
    <name type="scientific">Geodia barretti</name>
    <name type="common">Barrett's horny sponge</name>
    <dbReference type="NCBI Taxonomy" id="519541"/>
    <lineage>
        <taxon>Eukaryota</taxon>
        <taxon>Metazoa</taxon>
        <taxon>Porifera</taxon>
        <taxon>Demospongiae</taxon>
        <taxon>Heteroscleromorpha</taxon>
        <taxon>Tetractinellida</taxon>
        <taxon>Astrophorina</taxon>
        <taxon>Geodiidae</taxon>
        <taxon>Geodia</taxon>
    </lineage>
</organism>
<comment type="caution">
    <text evidence="2">The sequence shown here is derived from an EMBL/GenBank/DDBJ whole genome shotgun (WGS) entry which is preliminary data.</text>
</comment>
<reference evidence="2" key="1">
    <citation type="submission" date="2023-03" db="EMBL/GenBank/DDBJ databases">
        <authorList>
            <person name="Steffen K."/>
            <person name="Cardenas P."/>
        </authorList>
    </citation>
    <scope>NUCLEOTIDE SEQUENCE</scope>
</reference>
<evidence type="ECO:0000313" key="3">
    <source>
        <dbReference type="Proteomes" id="UP001174909"/>
    </source>
</evidence>
<dbReference type="EMBL" id="CASHTH010003819">
    <property type="protein sequence ID" value="CAI8049822.1"/>
    <property type="molecule type" value="Genomic_DNA"/>
</dbReference>
<feature type="compositionally biased region" description="Polar residues" evidence="1">
    <location>
        <begin position="138"/>
        <end position="159"/>
    </location>
</feature>
<name>A0AA35TMN1_GEOBA</name>
<sequence length="260" mass="27997">MNRGRGGGGRGRGGGRKRGEGPTRLELSIPSSQSVGGGEKEESTTVTYSSDFSKDSIEVSSTSTSTQRPESAGKDFQDSAASGLSNSSRLDQSHYLSGLNQSGLSSITKHTAKEDEWSESDETDKDQATPENPRLSPSRLSVNPPTDQQIYSSTRSTQRMIAPPSEEAPVITRSNEPILHHSPNTTAVVCVPELKAKGEGLSSQVGKTWTESDLRLASSGDQKHLTVTKTVSIFPHLVYCSFFQASRRSLRPKQTALSLK</sequence>
<feature type="compositionally biased region" description="Polar residues" evidence="1">
    <location>
        <begin position="58"/>
        <end position="69"/>
    </location>
</feature>
<proteinExistence type="predicted"/>
<gene>
    <name evidence="2" type="ORF">GBAR_LOCUS27429</name>
</gene>
<dbReference type="Proteomes" id="UP001174909">
    <property type="component" value="Unassembled WGS sequence"/>
</dbReference>
<evidence type="ECO:0000256" key="1">
    <source>
        <dbReference type="SAM" id="MobiDB-lite"/>
    </source>
</evidence>
<dbReference type="AlphaFoldDB" id="A0AA35TMN1"/>
<feature type="compositionally biased region" description="Gly residues" evidence="1">
    <location>
        <begin position="1"/>
        <end position="12"/>
    </location>
</feature>
<accession>A0AA35TMN1</accession>
<feature type="non-terminal residue" evidence="2">
    <location>
        <position position="260"/>
    </location>
</feature>
<evidence type="ECO:0000313" key="2">
    <source>
        <dbReference type="EMBL" id="CAI8049822.1"/>
    </source>
</evidence>
<feature type="compositionally biased region" description="Polar residues" evidence="1">
    <location>
        <begin position="79"/>
        <end position="109"/>
    </location>
</feature>
<keyword evidence="3" id="KW-1185">Reference proteome</keyword>
<protein>
    <submittedName>
        <fullName evidence="2">Uncharacterized protein</fullName>
    </submittedName>
</protein>